<evidence type="ECO:0000313" key="4">
    <source>
        <dbReference type="EMBL" id="KAK3319276.1"/>
    </source>
</evidence>
<keyword evidence="2" id="KW-0472">Membrane</keyword>
<feature type="region of interest" description="Disordered" evidence="1">
    <location>
        <begin position="659"/>
        <end position="907"/>
    </location>
</feature>
<evidence type="ECO:0008006" key="6">
    <source>
        <dbReference type="Google" id="ProtNLM"/>
    </source>
</evidence>
<keyword evidence="2" id="KW-0812">Transmembrane</keyword>
<feature type="compositionally biased region" description="Low complexity" evidence="1">
    <location>
        <begin position="662"/>
        <end position="677"/>
    </location>
</feature>
<feature type="compositionally biased region" description="Low complexity" evidence="1">
    <location>
        <begin position="851"/>
        <end position="860"/>
    </location>
</feature>
<dbReference type="SUPFAM" id="SSF50965">
    <property type="entry name" value="Galactose oxidase, central domain"/>
    <property type="match status" value="1"/>
</dbReference>
<comment type="caution">
    <text evidence="4">The sequence shown here is derived from an EMBL/GenBank/DDBJ whole genome shotgun (WGS) entry which is preliminary data.</text>
</comment>
<proteinExistence type="predicted"/>
<feature type="compositionally biased region" description="Polar residues" evidence="1">
    <location>
        <begin position="678"/>
        <end position="711"/>
    </location>
</feature>
<feature type="compositionally biased region" description="Basic and acidic residues" evidence="1">
    <location>
        <begin position="888"/>
        <end position="907"/>
    </location>
</feature>
<feature type="compositionally biased region" description="Polar residues" evidence="1">
    <location>
        <begin position="724"/>
        <end position="741"/>
    </location>
</feature>
<dbReference type="CDD" id="cd12087">
    <property type="entry name" value="TM_EGFR-like"/>
    <property type="match status" value="1"/>
</dbReference>
<dbReference type="InterPro" id="IPR011043">
    <property type="entry name" value="Gal_Oxase/kelch_b-propeller"/>
</dbReference>
<evidence type="ECO:0000256" key="2">
    <source>
        <dbReference type="SAM" id="Phobius"/>
    </source>
</evidence>
<name>A0AAE0M4N9_9PEZI</name>
<evidence type="ECO:0000256" key="3">
    <source>
        <dbReference type="SAM" id="SignalP"/>
    </source>
</evidence>
<feature type="compositionally biased region" description="Polar residues" evidence="1">
    <location>
        <begin position="819"/>
        <end position="829"/>
    </location>
</feature>
<gene>
    <name evidence="4" type="ORF">B0H66DRAFT_575753</name>
</gene>
<dbReference type="Gene3D" id="2.120.10.80">
    <property type="entry name" value="Kelch-type beta propeller"/>
    <property type="match status" value="1"/>
</dbReference>
<dbReference type="EMBL" id="JAUEDM010000004">
    <property type="protein sequence ID" value="KAK3319276.1"/>
    <property type="molecule type" value="Genomic_DNA"/>
</dbReference>
<keyword evidence="5" id="KW-1185">Reference proteome</keyword>
<accession>A0AAE0M4N9</accession>
<feature type="region of interest" description="Disordered" evidence="1">
    <location>
        <begin position="584"/>
        <end position="616"/>
    </location>
</feature>
<feature type="signal peptide" evidence="3">
    <location>
        <begin position="1"/>
        <end position="25"/>
    </location>
</feature>
<protein>
    <recommendedName>
        <fullName evidence="6">Galactose oxidase/kelch, beta-propeller</fullName>
    </recommendedName>
</protein>
<dbReference type="AlphaFoldDB" id="A0AAE0M4N9"/>
<evidence type="ECO:0000256" key="1">
    <source>
        <dbReference type="SAM" id="MobiDB-lite"/>
    </source>
</evidence>
<organism evidence="4 5">
    <name type="scientific">Apodospora peruviana</name>
    <dbReference type="NCBI Taxonomy" id="516989"/>
    <lineage>
        <taxon>Eukaryota</taxon>
        <taxon>Fungi</taxon>
        <taxon>Dikarya</taxon>
        <taxon>Ascomycota</taxon>
        <taxon>Pezizomycotina</taxon>
        <taxon>Sordariomycetes</taxon>
        <taxon>Sordariomycetidae</taxon>
        <taxon>Sordariales</taxon>
        <taxon>Lasiosphaeriaceae</taxon>
        <taxon>Apodospora</taxon>
    </lineage>
</organism>
<evidence type="ECO:0000313" key="5">
    <source>
        <dbReference type="Proteomes" id="UP001283341"/>
    </source>
</evidence>
<dbReference type="InterPro" id="IPR015915">
    <property type="entry name" value="Kelch-typ_b-propeller"/>
</dbReference>
<sequence length="907" mass="95738">MVFSQVLSRLALVAAAALLAPVAQSQAIWSADQVNTRICQWKQPRAALLRDTVYLDGGNLWWQPGLKDGSIGTIEDDGNPLGRIYTLNFSKPFKTHDNITALFGTLQKGLNGGAASNIAPNYLDGALLANDHEFFLYGGLLKETSEFPEPPGDSVLKYEEYQYGVEKPGFLPGFGLKNLPKGMTRYLAYGGAANAPSENKAFYFSGLRSPSFGPVHVPGGSPDSNAVNVSNTLVVLDMTTQQQEKWSNVTLPSGVKGRANPELVWVPVGEQGILVALGGVIYPDFAGEMVAGVLSDNEPESKKISPGFMSTIDIYDIKSGDWFSQPTVDAPSQLTRGCAVVAPAQDSSSFNIYYYGGYDGLAQDKPFNDDVWVLSLPSFTWTKLTQGSGSGRAGHKCFMPYPDRMLAIGGYTSSTGTMPTCLQETIRVLDLNTGTWLDEYDPATYSNYSVPDVIVKRIGGSPTGGATATTPLPSGWVSTDLSDVFSKQYPTSKILKYWPYPVETPTNNTNPNVPPPDTGGGGGGGVPSFLPPVLGVVLGLMFLTMIAVLILLYRRRKLFKAGNRGAISEAGTEDTNGHRIMSWMRGQGSEPKAPTVTETSDYTTPSSPADESAVGLVPQQPSSMAEIMGTEIRHPVELMDTSPRAELYDTGLSHVDVLNRHSNLGSSPGSGSLNNPSYYSSGTHQVDHASTLSASSTGLGQQQQQPMQANISPFDYYRPDSDLLATSNSPGGATGPSSAQASPKPALASVAEGEAVAPPSTTSPPPAVGVNSESSSRVLSGISNLSEGDRAHLRQTSDATVSSVTTGAGGDRIVHSPEPGQQQPQNAVITPSPGPVSPPTAGESEGDDYLSARSVPVVSPLAPPPPVSGTGGHGNNGNSPLRRSVFFESREDMTDNSNNKDKGGGAS</sequence>
<dbReference type="Proteomes" id="UP001283341">
    <property type="component" value="Unassembled WGS sequence"/>
</dbReference>
<reference evidence="4" key="2">
    <citation type="submission" date="2023-06" db="EMBL/GenBank/DDBJ databases">
        <authorList>
            <consortium name="Lawrence Berkeley National Laboratory"/>
            <person name="Haridas S."/>
            <person name="Hensen N."/>
            <person name="Bonometti L."/>
            <person name="Westerberg I."/>
            <person name="Brannstrom I.O."/>
            <person name="Guillou S."/>
            <person name="Cros-Aarteil S."/>
            <person name="Calhoun S."/>
            <person name="Kuo A."/>
            <person name="Mondo S."/>
            <person name="Pangilinan J."/>
            <person name="Riley R."/>
            <person name="Labutti K."/>
            <person name="Andreopoulos B."/>
            <person name="Lipzen A."/>
            <person name="Chen C."/>
            <person name="Yanf M."/>
            <person name="Daum C."/>
            <person name="Ng V."/>
            <person name="Clum A."/>
            <person name="Steindorff A."/>
            <person name="Ohm R."/>
            <person name="Martin F."/>
            <person name="Silar P."/>
            <person name="Natvig D."/>
            <person name="Lalanne C."/>
            <person name="Gautier V."/>
            <person name="Ament-Velasquez S.L."/>
            <person name="Kruys A."/>
            <person name="Hutchinson M.I."/>
            <person name="Powell A.J."/>
            <person name="Barry K."/>
            <person name="Miller A.N."/>
            <person name="Grigoriev I.V."/>
            <person name="Debuchy R."/>
            <person name="Gladieux P."/>
            <person name="Thoren M.H."/>
            <person name="Johannesson H."/>
        </authorList>
    </citation>
    <scope>NUCLEOTIDE SEQUENCE</scope>
    <source>
        <strain evidence="4">CBS 118394</strain>
    </source>
</reference>
<feature type="compositionally biased region" description="Polar residues" evidence="1">
    <location>
        <begin position="771"/>
        <end position="786"/>
    </location>
</feature>
<keyword evidence="3" id="KW-0732">Signal</keyword>
<keyword evidence="2" id="KW-1133">Transmembrane helix</keyword>
<feature type="compositionally biased region" description="Polar residues" evidence="1">
    <location>
        <begin position="794"/>
        <end position="806"/>
    </location>
</feature>
<feature type="chain" id="PRO_5041952547" description="Galactose oxidase/kelch, beta-propeller" evidence="3">
    <location>
        <begin position="26"/>
        <end position="907"/>
    </location>
</feature>
<reference evidence="4" key="1">
    <citation type="journal article" date="2023" name="Mol. Phylogenet. Evol.">
        <title>Genome-scale phylogeny and comparative genomics of the fungal order Sordariales.</title>
        <authorList>
            <person name="Hensen N."/>
            <person name="Bonometti L."/>
            <person name="Westerberg I."/>
            <person name="Brannstrom I.O."/>
            <person name="Guillou S."/>
            <person name="Cros-Aarteil S."/>
            <person name="Calhoun S."/>
            <person name="Haridas S."/>
            <person name="Kuo A."/>
            <person name="Mondo S."/>
            <person name="Pangilinan J."/>
            <person name="Riley R."/>
            <person name="LaButti K."/>
            <person name="Andreopoulos B."/>
            <person name="Lipzen A."/>
            <person name="Chen C."/>
            <person name="Yan M."/>
            <person name="Daum C."/>
            <person name="Ng V."/>
            <person name="Clum A."/>
            <person name="Steindorff A."/>
            <person name="Ohm R.A."/>
            <person name="Martin F."/>
            <person name="Silar P."/>
            <person name="Natvig D.O."/>
            <person name="Lalanne C."/>
            <person name="Gautier V."/>
            <person name="Ament-Velasquez S.L."/>
            <person name="Kruys A."/>
            <person name="Hutchinson M.I."/>
            <person name="Powell A.J."/>
            <person name="Barry K."/>
            <person name="Miller A.N."/>
            <person name="Grigoriev I.V."/>
            <person name="Debuchy R."/>
            <person name="Gladieux P."/>
            <person name="Hiltunen Thoren M."/>
            <person name="Johannesson H."/>
        </authorList>
    </citation>
    <scope>NUCLEOTIDE SEQUENCE</scope>
    <source>
        <strain evidence="4">CBS 118394</strain>
    </source>
</reference>
<feature type="transmembrane region" description="Helical" evidence="2">
    <location>
        <begin position="533"/>
        <end position="553"/>
    </location>
</feature>
<feature type="compositionally biased region" description="Polar residues" evidence="1">
    <location>
        <begin position="596"/>
        <end position="609"/>
    </location>
</feature>